<dbReference type="RefSeq" id="WP_377496440.1">
    <property type="nucleotide sequence ID" value="NZ_JBHMDO010000029.1"/>
</dbReference>
<dbReference type="InterPro" id="IPR011104">
    <property type="entry name" value="Hpr_kin/Pase_C"/>
</dbReference>
<sequence length="309" mass="34586">MESNVQQQKVYASFGLRIASEIELPELLPGKPQEPDWADIDIRLEDLESVWREHEVPGDYYAFLPDRLLFYVPDIAIFSVSGGREIGVSPLPGSEERARRLYVLGTCMGTILIQRKILPLHGSAVLIDGRAYAIVGDSGAGKSTLAKAFVERGHRLLSDDVIAVSQAGPHGRPIVQPAYPQQKLWQQSLDRFGLDRRSFETLYETKYAVPVRSRFCADPMPLAGVFELAKSEEEEIELAPYKGLESLSVLRMHTFRQFLIPQFGEDSWHFSAIAQLAGQIPVYRLRRPEGPGFTAYELVDRIRAAVSGS</sequence>
<dbReference type="SUPFAM" id="SSF53795">
    <property type="entry name" value="PEP carboxykinase-like"/>
    <property type="match status" value="1"/>
</dbReference>
<organism evidence="2 3">
    <name type="scientific">Paenibacillus aurantiacus</name>
    <dbReference type="NCBI Taxonomy" id="1936118"/>
    <lineage>
        <taxon>Bacteria</taxon>
        <taxon>Bacillati</taxon>
        <taxon>Bacillota</taxon>
        <taxon>Bacilli</taxon>
        <taxon>Bacillales</taxon>
        <taxon>Paenibacillaceae</taxon>
        <taxon>Paenibacillus</taxon>
    </lineage>
</organism>
<proteinExistence type="predicted"/>
<evidence type="ECO:0000313" key="2">
    <source>
        <dbReference type="EMBL" id="MFB9327791.1"/>
    </source>
</evidence>
<keyword evidence="2" id="KW-0808">Transferase</keyword>
<dbReference type="Pfam" id="PF07475">
    <property type="entry name" value="Hpr_kinase_C"/>
    <property type="match status" value="1"/>
</dbReference>
<name>A0ABV5KT80_9BACL</name>
<dbReference type="Gene3D" id="3.40.50.300">
    <property type="entry name" value="P-loop containing nucleotide triphosphate hydrolases"/>
    <property type="match status" value="1"/>
</dbReference>
<feature type="domain" description="HPr kinase/phosphorylase C-terminal" evidence="1">
    <location>
        <begin position="120"/>
        <end position="169"/>
    </location>
</feature>
<gene>
    <name evidence="2" type="ORF">ACFFSY_17830</name>
</gene>
<evidence type="ECO:0000259" key="1">
    <source>
        <dbReference type="Pfam" id="PF07475"/>
    </source>
</evidence>
<comment type="caution">
    <text evidence="2">The sequence shown here is derived from an EMBL/GenBank/DDBJ whole genome shotgun (WGS) entry which is preliminary data.</text>
</comment>
<dbReference type="InterPro" id="IPR027417">
    <property type="entry name" value="P-loop_NTPase"/>
</dbReference>
<keyword evidence="2" id="KW-0418">Kinase</keyword>
<dbReference type="EMBL" id="JBHMDO010000029">
    <property type="protein sequence ID" value="MFB9327791.1"/>
    <property type="molecule type" value="Genomic_DNA"/>
</dbReference>
<evidence type="ECO:0000313" key="3">
    <source>
        <dbReference type="Proteomes" id="UP001589747"/>
    </source>
</evidence>
<keyword evidence="3" id="KW-1185">Reference proteome</keyword>
<dbReference type="Proteomes" id="UP001589747">
    <property type="component" value="Unassembled WGS sequence"/>
</dbReference>
<protein>
    <submittedName>
        <fullName evidence="2">HPr kinase/phosphorylase</fullName>
    </submittedName>
</protein>
<reference evidence="2 3" key="1">
    <citation type="submission" date="2024-09" db="EMBL/GenBank/DDBJ databases">
        <authorList>
            <person name="Sun Q."/>
            <person name="Mori K."/>
        </authorList>
    </citation>
    <scope>NUCLEOTIDE SEQUENCE [LARGE SCALE GENOMIC DNA]</scope>
    <source>
        <strain evidence="2 3">TISTR 2452</strain>
    </source>
</reference>
<dbReference type="GO" id="GO:0016301">
    <property type="term" value="F:kinase activity"/>
    <property type="evidence" value="ECO:0007669"/>
    <property type="project" value="UniProtKB-KW"/>
</dbReference>
<accession>A0ABV5KT80</accession>